<dbReference type="OrthoDB" id="4247857at2"/>
<sequence>MADSPGVYQWPTYFHEANNSAVLSIQEHGLLNLPVGTGVLLHGDRYRVVDSWFSYDHHGVFDDGLHIFLEPVAEEDDRLRHLAPDYFREGPDA</sequence>
<dbReference type="EMBL" id="VCLA01000199">
    <property type="protein sequence ID" value="MQT05157.1"/>
    <property type="molecule type" value="Genomic_DNA"/>
</dbReference>
<name>A0A646KSY9_STRJU</name>
<reference evidence="1 2" key="1">
    <citation type="submission" date="2019-05" db="EMBL/GenBank/DDBJ databases">
        <title>Comparative genomics and metabolomics analyses of clavulanic acid producing Streptomyces species provides insight into specialized metabolism and evolution of beta-lactam biosynthetic gene clusters.</title>
        <authorList>
            <person name="Moore M.A."/>
            <person name="Cruz-Morales P."/>
            <person name="Barona Gomez F."/>
            <person name="Kapil T."/>
        </authorList>
    </citation>
    <scope>NUCLEOTIDE SEQUENCE [LARGE SCALE GENOMIC DNA]</scope>
    <source>
        <strain evidence="1 2">NRRL 5741</strain>
    </source>
</reference>
<proteinExistence type="predicted"/>
<evidence type="ECO:0000313" key="1">
    <source>
        <dbReference type="EMBL" id="MQT05157.1"/>
    </source>
</evidence>
<dbReference type="AlphaFoldDB" id="A0A646KSY9"/>
<dbReference type="RefSeq" id="WP_153526417.1">
    <property type="nucleotide sequence ID" value="NZ_JBEPDZ010000031.1"/>
</dbReference>
<keyword evidence="2" id="KW-1185">Reference proteome</keyword>
<dbReference type="Proteomes" id="UP000419138">
    <property type="component" value="Unassembled WGS sequence"/>
</dbReference>
<protein>
    <submittedName>
        <fullName evidence="1">Uncharacterized protein</fullName>
    </submittedName>
</protein>
<comment type="caution">
    <text evidence="1">The sequence shown here is derived from an EMBL/GenBank/DDBJ whole genome shotgun (WGS) entry which is preliminary data.</text>
</comment>
<organism evidence="1 2">
    <name type="scientific">Streptomyces jumonjinensis</name>
    <dbReference type="NCBI Taxonomy" id="1945"/>
    <lineage>
        <taxon>Bacteria</taxon>
        <taxon>Bacillati</taxon>
        <taxon>Actinomycetota</taxon>
        <taxon>Actinomycetes</taxon>
        <taxon>Kitasatosporales</taxon>
        <taxon>Streptomycetaceae</taxon>
        <taxon>Streptomyces</taxon>
    </lineage>
</organism>
<accession>A0A646KSY9</accession>
<gene>
    <name evidence="1" type="ORF">FF041_35065</name>
</gene>
<evidence type="ECO:0000313" key="2">
    <source>
        <dbReference type="Proteomes" id="UP000419138"/>
    </source>
</evidence>